<keyword evidence="8" id="KW-0175">Coiled coil</keyword>
<dbReference type="InterPro" id="IPR036097">
    <property type="entry name" value="HisK_dim/P_sf"/>
</dbReference>
<dbReference type="SMART" id="SM00388">
    <property type="entry name" value="HisKA"/>
    <property type="match status" value="1"/>
</dbReference>
<evidence type="ECO:0000256" key="3">
    <source>
        <dbReference type="ARBA" id="ARBA00022553"/>
    </source>
</evidence>
<keyword evidence="6" id="KW-0804">Transcription</keyword>
<evidence type="ECO:0000256" key="7">
    <source>
        <dbReference type="PROSITE-ProRule" id="PRU00169"/>
    </source>
</evidence>
<name>A0AAJ1QWG0_9FLAO</name>
<keyword evidence="9" id="KW-0812">Transmembrane</keyword>
<dbReference type="EMBL" id="JAUFQH010000006">
    <property type="protein sequence ID" value="MDN3619553.1"/>
    <property type="molecule type" value="Genomic_DNA"/>
</dbReference>
<feature type="modified residue" description="4-aspartylphosphate" evidence="7">
    <location>
        <position position="1152"/>
    </location>
</feature>
<evidence type="ECO:0000256" key="1">
    <source>
        <dbReference type="ARBA" id="ARBA00000085"/>
    </source>
</evidence>
<dbReference type="Pfam" id="PF02518">
    <property type="entry name" value="HATPase_c"/>
    <property type="match status" value="1"/>
</dbReference>
<proteinExistence type="predicted"/>
<evidence type="ECO:0000256" key="6">
    <source>
        <dbReference type="ARBA" id="ARBA00023163"/>
    </source>
</evidence>
<dbReference type="InterPro" id="IPR003661">
    <property type="entry name" value="HisK_dim/P_dom"/>
</dbReference>
<dbReference type="Gene3D" id="2.130.10.10">
    <property type="entry name" value="YVTN repeat-like/Quinoprotein amine dehydrogenase"/>
    <property type="match status" value="2"/>
</dbReference>
<evidence type="ECO:0000259" key="10">
    <source>
        <dbReference type="PROSITE" id="PS01124"/>
    </source>
</evidence>
<dbReference type="Gene3D" id="3.30.565.10">
    <property type="entry name" value="Histidine kinase-like ATPase, C-terminal domain"/>
    <property type="match status" value="1"/>
</dbReference>
<dbReference type="InterPro" id="IPR003594">
    <property type="entry name" value="HATPase_dom"/>
</dbReference>
<gene>
    <name evidence="13" type="ORF">QWY81_08825</name>
</gene>
<keyword evidence="9" id="KW-1133">Transmembrane helix</keyword>
<evidence type="ECO:0000259" key="12">
    <source>
        <dbReference type="PROSITE" id="PS50110"/>
    </source>
</evidence>
<dbReference type="SMART" id="SM00448">
    <property type="entry name" value="REC"/>
    <property type="match status" value="1"/>
</dbReference>
<dbReference type="GO" id="GO:0003700">
    <property type="term" value="F:DNA-binding transcription factor activity"/>
    <property type="evidence" value="ECO:0007669"/>
    <property type="project" value="InterPro"/>
</dbReference>
<dbReference type="InterPro" id="IPR015943">
    <property type="entry name" value="WD40/YVTN_repeat-like_dom_sf"/>
</dbReference>
<evidence type="ECO:0000259" key="11">
    <source>
        <dbReference type="PROSITE" id="PS50109"/>
    </source>
</evidence>
<dbReference type="PROSITE" id="PS00041">
    <property type="entry name" value="HTH_ARAC_FAMILY_1"/>
    <property type="match status" value="1"/>
</dbReference>
<dbReference type="InterPro" id="IPR036890">
    <property type="entry name" value="HATPase_C_sf"/>
</dbReference>
<dbReference type="InterPro" id="IPR018062">
    <property type="entry name" value="HTH_AraC-typ_CS"/>
</dbReference>
<dbReference type="GO" id="GO:0043565">
    <property type="term" value="F:sequence-specific DNA binding"/>
    <property type="evidence" value="ECO:0007669"/>
    <property type="project" value="InterPro"/>
</dbReference>
<dbReference type="Pfam" id="PF07495">
    <property type="entry name" value="Y_Y_Y"/>
    <property type="match status" value="1"/>
</dbReference>
<dbReference type="GO" id="GO:0000155">
    <property type="term" value="F:phosphorelay sensor kinase activity"/>
    <property type="evidence" value="ECO:0007669"/>
    <property type="project" value="InterPro"/>
</dbReference>
<dbReference type="SUPFAM" id="SSF55874">
    <property type="entry name" value="ATPase domain of HSP90 chaperone/DNA topoisomerase II/histidine kinase"/>
    <property type="match status" value="1"/>
</dbReference>
<evidence type="ECO:0000256" key="5">
    <source>
        <dbReference type="ARBA" id="ARBA00023125"/>
    </source>
</evidence>
<sequence length="1355" mass="156183">MRILLFIYILFLLPTSFYSQNAPIISLTEVSPEGGVSITSVMCISEDHLGFIWFGTNNGLFKYNSNEIKRYSYSQSNPKTLSTNRINQILSNKDGDLLIATEKGICKYDPVFDSFSRLSIKNSQNKLIGDNIDAIIETTDGDYWFLDQKGIAQLNGNLDTAEYINIHNNKSRPRLLYKDDSNNIWVVFQDGKVYFKTKNATKFQFFTQSISGYPRTFYSDDEHIWIGYDKKGLMCFDINGSLLNHYNKQTNFLSNRVRSIIKSKDGKLWVGTYDGVAIMNDLDVIKVINSENHPNLPHQSIWSLYKDSNNIIWIGTWLGGLSYHSEFKNSVTHFTQSNKNKSKSNNIITSFSPDPDNDHTWIGTEFGSLFKYNQKENKTEELDVLYDNKKVKNIKSIVFDIYNRLWVGTRDDGILYRAKNDEKFTKLITPFKVGLQTLSMLPVEKGIWISDYQQGVFYYSFVDKTFKQYKHNPLVKTSISNNHIRKMIKDRKGNLWFATEKGLNLLKKNSDEFIRFLHSETDPNSLSTDYIYSVFEDVKGNIWIGTNGGGLDKLTLKSKKFKHYSTKNNLPGNDIYTILEDINSNLWLATDNGICKYYPDENKAITFGHIEGIHNNRFTPNAGLISKNGLMFFGGSNGFIYFRPDDILIRNTIKPKAIITNFYVSNKEVVPGQENKILTSNINISKSIKLDHNQNSFSFRLTANNYIDPDKNHFKYRLLNFDENWVETDINGPAIFTNVPSGSYTFEVLASNNDDIWNEIPTTVQIKIAQPFWTRWYAFMVYFLFTLILILFVRKQAQNRQKLKNQIQIEKIKNESEESLHQIKLQFFTNITHEFRTPLTLILGPVKRLLNNFEKTDPVFSQLNLIKNNSERLLRLINQILDFRKIEAGKLKLSLINSDIVSFTKNIFDCFTEHAKHRSFIYNFKSDIQSLRMDFDPEKLDKIIFNILSNAFKYCADDSTVEIKIKYNSKTDIEFINYNEFTIGDPNIKNFVEISISDTGVGISKENLSNIFKRFYHKDSKDNQGTGIGLDLTKEYINLHNASLKVVSVENKGTLFSIIIPCEQLDINETNTNSETYINEVPKADLIELEEKVEKSEIYNQDSLILIVEDNIELLNYLSNVLGNYFKISKAKNGVEALEQVHSLFPDIIVSDIMMPEMDGIELCETIKKDIRTSHIPIILLTALESVKNRISGLTSGADAYLSKPFDDNLLITQIINLLESRKNLRESFVNINEVWEEKVDQMDIDKKLILKAVEVIESNISNASFTVETLASELGLSRTTLHRKLKSLTNQSATEFIRYERLKHAVILMKSGSYRMNEIGFAVGFNSHNYFTTSFKKHYGMTPSEFLKRNTYNK</sequence>
<comment type="caution">
    <text evidence="13">The sequence shown here is derived from an EMBL/GenBank/DDBJ whole genome shotgun (WGS) entry which is preliminary data.</text>
</comment>
<organism evidence="13 14">
    <name type="scientific">Polaribacter sejongensis</name>
    <dbReference type="NCBI Taxonomy" id="985043"/>
    <lineage>
        <taxon>Bacteria</taxon>
        <taxon>Pseudomonadati</taxon>
        <taxon>Bacteroidota</taxon>
        <taxon>Flavobacteriia</taxon>
        <taxon>Flavobacteriales</taxon>
        <taxon>Flavobacteriaceae</taxon>
    </lineage>
</organism>
<dbReference type="InterPro" id="IPR011110">
    <property type="entry name" value="Reg_prop"/>
</dbReference>
<evidence type="ECO:0000313" key="14">
    <source>
        <dbReference type="Proteomes" id="UP001228636"/>
    </source>
</evidence>
<evidence type="ECO:0000313" key="13">
    <source>
        <dbReference type="EMBL" id="MDN3619553.1"/>
    </source>
</evidence>
<dbReference type="Gene3D" id="1.10.10.60">
    <property type="entry name" value="Homeodomain-like"/>
    <property type="match status" value="1"/>
</dbReference>
<keyword evidence="5" id="KW-0238">DNA-binding</keyword>
<comment type="catalytic activity">
    <reaction evidence="1">
        <text>ATP + protein L-histidine = ADP + protein N-phospho-L-histidine.</text>
        <dbReference type="EC" id="2.7.13.3"/>
    </reaction>
</comment>
<dbReference type="PROSITE" id="PS50109">
    <property type="entry name" value="HIS_KIN"/>
    <property type="match status" value="1"/>
</dbReference>
<dbReference type="SUPFAM" id="SSF63829">
    <property type="entry name" value="Calcium-dependent phosphotriesterase"/>
    <property type="match status" value="2"/>
</dbReference>
<dbReference type="Gene3D" id="2.60.40.10">
    <property type="entry name" value="Immunoglobulins"/>
    <property type="match status" value="1"/>
</dbReference>
<dbReference type="InterPro" id="IPR004358">
    <property type="entry name" value="Sig_transdc_His_kin-like_C"/>
</dbReference>
<dbReference type="InterPro" id="IPR009057">
    <property type="entry name" value="Homeodomain-like_sf"/>
</dbReference>
<dbReference type="RefSeq" id="WP_261973121.1">
    <property type="nucleotide sequence ID" value="NZ_CP103460.1"/>
</dbReference>
<evidence type="ECO:0000256" key="2">
    <source>
        <dbReference type="ARBA" id="ARBA00012438"/>
    </source>
</evidence>
<reference evidence="13 14" key="1">
    <citation type="journal article" date="2014" name="Int. J. Syst. Evol. Microbiol.">
        <title>Complete genome sequence of Corynebacterium casei LMG S-19264T (=DSM 44701T), isolated from a smear-ripened cheese.</title>
        <authorList>
            <consortium name="US DOE Joint Genome Institute (JGI-PGF)"/>
            <person name="Walter F."/>
            <person name="Albersmeier A."/>
            <person name="Kalinowski J."/>
            <person name="Ruckert C."/>
        </authorList>
    </citation>
    <scope>NUCLEOTIDE SEQUENCE [LARGE SCALE GENOMIC DNA]</scope>
    <source>
        <strain evidence="13 14">CECT 8670</strain>
    </source>
</reference>
<dbReference type="EC" id="2.7.13.3" evidence="2"/>
<dbReference type="PROSITE" id="PS01124">
    <property type="entry name" value="HTH_ARAC_FAMILY_2"/>
    <property type="match status" value="1"/>
</dbReference>
<evidence type="ECO:0000256" key="4">
    <source>
        <dbReference type="ARBA" id="ARBA00023015"/>
    </source>
</evidence>
<dbReference type="SUPFAM" id="SSF47384">
    <property type="entry name" value="Homodimeric domain of signal transducing histidine kinase"/>
    <property type="match status" value="1"/>
</dbReference>
<dbReference type="InterPro" id="IPR011006">
    <property type="entry name" value="CheY-like_superfamily"/>
</dbReference>
<dbReference type="PROSITE" id="PS50110">
    <property type="entry name" value="RESPONSE_REGULATORY"/>
    <property type="match status" value="1"/>
</dbReference>
<dbReference type="SUPFAM" id="SSF52172">
    <property type="entry name" value="CheY-like"/>
    <property type="match status" value="1"/>
</dbReference>
<dbReference type="InterPro" id="IPR018060">
    <property type="entry name" value="HTH_AraC"/>
</dbReference>
<dbReference type="Pfam" id="PF12833">
    <property type="entry name" value="HTH_18"/>
    <property type="match status" value="1"/>
</dbReference>
<keyword evidence="3 7" id="KW-0597">Phosphoprotein</keyword>
<evidence type="ECO:0000256" key="9">
    <source>
        <dbReference type="SAM" id="Phobius"/>
    </source>
</evidence>
<dbReference type="Gene3D" id="3.40.50.2300">
    <property type="match status" value="1"/>
</dbReference>
<dbReference type="InterPro" id="IPR011123">
    <property type="entry name" value="Y_Y_Y"/>
</dbReference>
<dbReference type="FunFam" id="1.10.287.130:FF:000034">
    <property type="entry name" value="Two-component system sensor histidine kinase/response regulator"/>
    <property type="match status" value="1"/>
</dbReference>
<dbReference type="PRINTS" id="PR00344">
    <property type="entry name" value="BCTRLSENSOR"/>
</dbReference>
<keyword evidence="9" id="KW-0472">Membrane</keyword>
<dbReference type="Pfam" id="PF00072">
    <property type="entry name" value="Response_reg"/>
    <property type="match status" value="1"/>
</dbReference>
<dbReference type="SUPFAM" id="SSF46689">
    <property type="entry name" value="Homeodomain-like"/>
    <property type="match status" value="1"/>
</dbReference>
<evidence type="ECO:0000256" key="8">
    <source>
        <dbReference type="SAM" id="Coils"/>
    </source>
</evidence>
<feature type="coiled-coil region" evidence="8">
    <location>
        <begin position="793"/>
        <end position="820"/>
    </location>
</feature>
<dbReference type="CDD" id="cd00082">
    <property type="entry name" value="HisKA"/>
    <property type="match status" value="1"/>
</dbReference>
<feature type="domain" description="HTH araC/xylS-type" evidence="10">
    <location>
        <begin position="1251"/>
        <end position="1350"/>
    </location>
</feature>
<dbReference type="FunFam" id="2.60.40.10:FF:000791">
    <property type="entry name" value="Two-component system sensor histidine kinase/response regulator"/>
    <property type="match status" value="1"/>
</dbReference>
<dbReference type="PANTHER" id="PTHR43547">
    <property type="entry name" value="TWO-COMPONENT HISTIDINE KINASE"/>
    <property type="match status" value="1"/>
</dbReference>
<dbReference type="InterPro" id="IPR013783">
    <property type="entry name" value="Ig-like_fold"/>
</dbReference>
<dbReference type="Proteomes" id="UP001228636">
    <property type="component" value="Unassembled WGS sequence"/>
</dbReference>
<protein>
    <recommendedName>
        <fullName evidence="2">histidine kinase</fullName>
        <ecNumber evidence="2">2.7.13.3</ecNumber>
    </recommendedName>
</protein>
<feature type="domain" description="Histidine kinase" evidence="11">
    <location>
        <begin position="830"/>
        <end position="1064"/>
    </location>
</feature>
<dbReference type="Pfam" id="PF00512">
    <property type="entry name" value="HisKA"/>
    <property type="match status" value="1"/>
</dbReference>
<dbReference type="InterPro" id="IPR005467">
    <property type="entry name" value="His_kinase_dom"/>
</dbReference>
<dbReference type="SMART" id="SM00342">
    <property type="entry name" value="HTH_ARAC"/>
    <property type="match status" value="1"/>
</dbReference>
<keyword evidence="4" id="KW-0805">Transcription regulation</keyword>
<dbReference type="PANTHER" id="PTHR43547:SF2">
    <property type="entry name" value="HYBRID SIGNAL TRANSDUCTION HISTIDINE KINASE C"/>
    <property type="match status" value="1"/>
</dbReference>
<dbReference type="Gene3D" id="1.10.287.130">
    <property type="match status" value="1"/>
</dbReference>
<accession>A0AAJ1QWG0</accession>
<dbReference type="SUPFAM" id="SSF101898">
    <property type="entry name" value="NHL repeat"/>
    <property type="match status" value="1"/>
</dbReference>
<dbReference type="InterPro" id="IPR001789">
    <property type="entry name" value="Sig_transdc_resp-reg_receiver"/>
</dbReference>
<dbReference type="Pfam" id="PF07494">
    <property type="entry name" value="Reg_prop"/>
    <property type="match status" value="5"/>
</dbReference>
<feature type="domain" description="Response regulatory" evidence="12">
    <location>
        <begin position="1104"/>
        <end position="1219"/>
    </location>
</feature>
<feature type="transmembrane region" description="Helical" evidence="9">
    <location>
        <begin position="776"/>
        <end position="793"/>
    </location>
</feature>
<dbReference type="SMART" id="SM00387">
    <property type="entry name" value="HATPase_c"/>
    <property type="match status" value="1"/>
</dbReference>